<dbReference type="EMBL" id="DF933814">
    <property type="protein sequence ID" value="GAM36383.1"/>
    <property type="molecule type" value="Genomic_DNA"/>
</dbReference>
<comment type="subcellular location">
    <subcellularLocation>
        <location evidence="1">Nucleus</location>
    </subcellularLocation>
</comment>
<evidence type="ECO:0000256" key="4">
    <source>
        <dbReference type="ARBA" id="ARBA00023242"/>
    </source>
</evidence>
<feature type="compositionally biased region" description="Acidic residues" evidence="5">
    <location>
        <begin position="569"/>
        <end position="589"/>
    </location>
</feature>
<evidence type="ECO:0000259" key="6">
    <source>
        <dbReference type="Pfam" id="PF09734"/>
    </source>
</evidence>
<dbReference type="Pfam" id="PF17682">
    <property type="entry name" value="Tau95_N"/>
    <property type="match status" value="1"/>
</dbReference>
<keyword evidence="4" id="KW-0539">Nucleus</keyword>
<dbReference type="Gene3D" id="3.30.200.160">
    <property type="entry name" value="TFIIIC, subcomplex tauA, subunit Sfc1, barrel domain"/>
    <property type="match status" value="1"/>
</dbReference>
<evidence type="ECO:0000256" key="2">
    <source>
        <dbReference type="ARBA" id="ARBA00023125"/>
    </source>
</evidence>
<proteinExistence type="predicted"/>
<keyword evidence="2" id="KW-0238">DNA-binding</keyword>
<sequence>MTENQSEPQYAPWYRLPTRHIVAVEHPGIVKNVDRAIKTLQGDAGISKILDSSRPSSKAQLCLRPEDPMANTMDSFNRQTNNILLKVTVPKWTGRKRKRGSDQPFTDSHSATAEEIEKERQSAAFRQRSLIDNAHEYSVEAVGTVTRTHNFRKIPDYVYSTSASPFVRRFRETILSSDYEKMRQFDISMSRGETKNVDLVPPPALTKTFIPYQYTYRQNPTVKLSQDTSGNVTAINTQKPNKVFTHLVTCDIPEVPSEPKEGIPPISSLDSELQGVIATVQELFKERLAWTRRALFNAIPDKDQRYVLKYAISYVAYIFRSGPWRDAIVKLGHDPRKDVESRKYQTFVFRILAREPEVGRDGGGSARRDQLSTSSSRNFSGLDISSIPTVTTTENPTSHLWTGKAPLALDGKIWMVCDIVDPILKQILYPSNANNKTFLRSECEIFSDGWYGSGTLAKAKVIMRQKIHALSHEHREPSDAEYACLLGFPDHVTDADGLKLERFHLDAERATPRETMLATEVRATIKGAISWRMLGKGSARTTTTSTASTLTPAEAEDEEEREATRRLIEEEEDVNEEENDEMDIDMENE</sequence>
<dbReference type="GO" id="GO:0000127">
    <property type="term" value="C:transcription factor TFIIIC complex"/>
    <property type="evidence" value="ECO:0007669"/>
    <property type="project" value="InterPro"/>
</dbReference>
<dbReference type="PANTHER" id="PTHR13230">
    <property type="entry name" value="GENERAL TRANSCRIPTION FACTOR IIIC, POLYPEPTIDE 5"/>
    <property type="match status" value="1"/>
</dbReference>
<name>A0A510NWC9_TALPI</name>
<dbReference type="InterPro" id="IPR019136">
    <property type="entry name" value="TF_IIIC_su-5_HTH"/>
</dbReference>
<dbReference type="GO" id="GO:0001003">
    <property type="term" value="F:RNA polymerase III type 2 promoter sequence-specific DNA binding"/>
    <property type="evidence" value="ECO:0007669"/>
    <property type="project" value="TreeGrafter"/>
</dbReference>
<dbReference type="PANTHER" id="PTHR13230:SF5">
    <property type="entry name" value="GENERAL TRANSCRIPTION FACTOR 3C POLYPEPTIDE 5"/>
    <property type="match status" value="1"/>
</dbReference>
<dbReference type="Pfam" id="PF09734">
    <property type="entry name" value="Tau95"/>
    <property type="match status" value="1"/>
</dbReference>
<dbReference type="InterPro" id="IPR041499">
    <property type="entry name" value="Tfc1/Sfc1_N"/>
</dbReference>
<protein>
    <submittedName>
        <fullName evidence="8">Uncharacterized protein</fullName>
    </submittedName>
</protein>
<evidence type="ECO:0000256" key="3">
    <source>
        <dbReference type="ARBA" id="ARBA00023163"/>
    </source>
</evidence>
<dbReference type="GO" id="GO:0001002">
    <property type="term" value="F:RNA polymerase III type 1 promoter sequence-specific DNA binding"/>
    <property type="evidence" value="ECO:0007669"/>
    <property type="project" value="TreeGrafter"/>
</dbReference>
<dbReference type="InterPro" id="IPR042536">
    <property type="entry name" value="TFIIIC_tauA_Sfc1"/>
</dbReference>
<evidence type="ECO:0000313" key="9">
    <source>
        <dbReference type="Proteomes" id="UP000053095"/>
    </source>
</evidence>
<feature type="region of interest" description="Disordered" evidence="5">
    <location>
        <begin position="536"/>
        <end position="589"/>
    </location>
</feature>
<dbReference type="InterPro" id="IPR040454">
    <property type="entry name" value="TF_IIIC_Tfc1/Sfc1"/>
</dbReference>
<feature type="domain" description="Transcription factor IIIC subunit Tfc1/Sfc1 triple barrel" evidence="7">
    <location>
        <begin position="22"/>
        <end position="160"/>
    </location>
</feature>
<dbReference type="GO" id="GO:0005634">
    <property type="term" value="C:nucleus"/>
    <property type="evidence" value="ECO:0007669"/>
    <property type="project" value="UniProtKB-SubCell"/>
</dbReference>
<feature type="compositionally biased region" description="Low complexity" evidence="5">
    <location>
        <begin position="538"/>
        <end position="553"/>
    </location>
</feature>
<feature type="domain" description="Transcription factor IIIC subunit 5 HTH" evidence="6">
    <location>
        <begin position="200"/>
        <end position="350"/>
    </location>
</feature>
<evidence type="ECO:0000256" key="5">
    <source>
        <dbReference type="SAM" id="MobiDB-lite"/>
    </source>
</evidence>
<gene>
    <name evidence="8" type="ORF">TCE0_018r05433</name>
</gene>
<keyword evidence="9" id="KW-1185">Reference proteome</keyword>
<evidence type="ECO:0000259" key="7">
    <source>
        <dbReference type="Pfam" id="PF17682"/>
    </source>
</evidence>
<keyword evidence="3" id="KW-0804">Transcription</keyword>
<accession>A0A510NWC9</accession>
<evidence type="ECO:0000256" key="1">
    <source>
        <dbReference type="ARBA" id="ARBA00004123"/>
    </source>
</evidence>
<dbReference type="Proteomes" id="UP000053095">
    <property type="component" value="Unassembled WGS sequence"/>
</dbReference>
<reference evidence="9" key="1">
    <citation type="journal article" date="2015" name="Genome Announc.">
        <title>Draft genome sequence of Talaromyces cellulolyticus strain Y-94, a source of lignocellulosic biomass-degrading enzymes.</title>
        <authorList>
            <person name="Fujii T."/>
            <person name="Koike H."/>
            <person name="Sawayama S."/>
            <person name="Yano S."/>
            <person name="Inoue H."/>
        </authorList>
    </citation>
    <scope>NUCLEOTIDE SEQUENCE [LARGE SCALE GENOMIC DNA]</scope>
    <source>
        <strain evidence="9">Y-94</strain>
    </source>
</reference>
<organism evidence="8 9">
    <name type="scientific">Talaromyces pinophilus</name>
    <name type="common">Penicillium pinophilum</name>
    <dbReference type="NCBI Taxonomy" id="128442"/>
    <lineage>
        <taxon>Eukaryota</taxon>
        <taxon>Fungi</taxon>
        <taxon>Dikarya</taxon>
        <taxon>Ascomycota</taxon>
        <taxon>Pezizomycotina</taxon>
        <taxon>Eurotiomycetes</taxon>
        <taxon>Eurotiomycetidae</taxon>
        <taxon>Eurotiales</taxon>
        <taxon>Trichocomaceae</taxon>
        <taxon>Talaromyces</taxon>
        <taxon>Talaromyces sect. Talaromyces</taxon>
    </lineage>
</organism>
<dbReference type="GO" id="GO:0006384">
    <property type="term" value="P:transcription initiation at RNA polymerase III promoter"/>
    <property type="evidence" value="ECO:0007669"/>
    <property type="project" value="InterPro"/>
</dbReference>
<dbReference type="AlphaFoldDB" id="A0A510NWC9"/>
<evidence type="ECO:0000313" key="8">
    <source>
        <dbReference type="EMBL" id="GAM36383.1"/>
    </source>
</evidence>